<keyword evidence="2" id="KW-1185">Reference proteome</keyword>
<evidence type="ECO:0000313" key="1">
    <source>
        <dbReference type="EnsemblPlants" id="ORUFI07G26860.4"/>
    </source>
</evidence>
<reference evidence="2" key="1">
    <citation type="submission" date="2013-06" db="EMBL/GenBank/DDBJ databases">
        <authorList>
            <person name="Zhao Q."/>
        </authorList>
    </citation>
    <scope>NUCLEOTIDE SEQUENCE</scope>
    <source>
        <strain evidence="2">cv. W1943</strain>
    </source>
</reference>
<reference evidence="1" key="2">
    <citation type="submission" date="2015-06" db="UniProtKB">
        <authorList>
            <consortium name="EnsemblPlants"/>
        </authorList>
    </citation>
    <scope>IDENTIFICATION</scope>
</reference>
<proteinExistence type="predicted"/>
<name>A0A0E0QCL0_ORYRU</name>
<dbReference type="AlphaFoldDB" id="A0A0E0QCL0"/>
<dbReference type="Gramene" id="ORUFI07G26860.4">
    <property type="protein sequence ID" value="ORUFI07G26860.4"/>
    <property type="gene ID" value="ORUFI07G26860"/>
</dbReference>
<protein>
    <submittedName>
        <fullName evidence="1">Uncharacterized protein</fullName>
    </submittedName>
</protein>
<accession>A0A0E0QCL0</accession>
<dbReference type="HOGENOM" id="CLU_2908144_0_0_1"/>
<dbReference type="Proteomes" id="UP000008022">
    <property type="component" value="Unassembled WGS sequence"/>
</dbReference>
<dbReference type="EnsemblPlants" id="ORUFI07G26860.4">
    <property type="protein sequence ID" value="ORUFI07G26860.4"/>
    <property type="gene ID" value="ORUFI07G26860"/>
</dbReference>
<sequence length="64" mass="6715">MPPEQAGDLAAVASSSRFNNAAMGGAAEASSSERDSMKGRTKKLLVDKMVSASGEWRLWLASVT</sequence>
<evidence type="ECO:0000313" key="2">
    <source>
        <dbReference type="Proteomes" id="UP000008022"/>
    </source>
</evidence>
<organism evidence="1 2">
    <name type="scientific">Oryza rufipogon</name>
    <name type="common">Brownbeard rice</name>
    <name type="synonym">Asian wild rice</name>
    <dbReference type="NCBI Taxonomy" id="4529"/>
    <lineage>
        <taxon>Eukaryota</taxon>
        <taxon>Viridiplantae</taxon>
        <taxon>Streptophyta</taxon>
        <taxon>Embryophyta</taxon>
        <taxon>Tracheophyta</taxon>
        <taxon>Spermatophyta</taxon>
        <taxon>Magnoliopsida</taxon>
        <taxon>Liliopsida</taxon>
        <taxon>Poales</taxon>
        <taxon>Poaceae</taxon>
        <taxon>BOP clade</taxon>
        <taxon>Oryzoideae</taxon>
        <taxon>Oryzeae</taxon>
        <taxon>Oryzinae</taxon>
        <taxon>Oryza</taxon>
    </lineage>
</organism>